<evidence type="ECO:0000259" key="1">
    <source>
        <dbReference type="Pfam" id="PF10728"/>
    </source>
</evidence>
<evidence type="ECO:0000313" key="2">
    <source>
        <dbReference type="EMBL" id="MDQ0643785.1"/>
    </source>
</evidence>
<evidence type="ECO:0000313" key="3">
    <source>
        <dbReference type="Proteomes" id="UP001239085"/>
    </source>
</evidence>
<name>A0ABU0P8Z2_9MICO</name>
<proteinExistence type="predicted"/>
<reference evidence="2 3" key="1">
    <citation type="submission" date="2023-07" db="EMBL/GenBank/DDBJ databases">
        <title>Comparative genomics of wheat-associated soil bacteria to identify genetic determinants of phenazine resistance.</title>
        <authorList>
            <person name="Mouncey N."/>
        </authorList>
    </citation>
    <scope>NUCLEOTIDE SEQUENCE [LARGE SCALE GENOMIC DNA]</scope>
    <source>
        <strain evidence="2 3">W2I7</strain>
    </source>
</reference>
<dbReference type="InterPro" id="IPR036291">
    <property type="entry name" value="NAD(P)-bd_dom_sf"/>
</dbReference>
<dbReference type="Gene3D" id="1.10.1040.20">
    <property type="entry name" value="ProC-like, C-terminal domain"/>
    <property type="match status" value="1"/>
</dbReference>
<accession>A0ABU0P8Z2</accession>
<dbReference type="SUPFAM" id="SSF48179">
    <property type="entry name" value="6-phosphogluconate dehydrogenase C-terminal domain-like"/>
    <property type="match status" value="1"/>
</dbReference>
<dbReference type="Proteomes" id="UP001239085">
    <property type="component" value="Unassembled WGS sequence"/>
</dbReference>
<protein>
    <submittedName>
        <fullName evidence="2">Short-subunit dehydrogenase-like oxidoreductase (DUF2520 family)</fullName>
    </submittedName>
</protein>
<dbReference type="Gene3D" id="3.40.50.720">
    <property type="entry name" value="NAD(P)-binding Rossmann-like Domain"/>
    <property type="match status" value="1"/>
</dbReference>
<dbReference type="PANTHER" id="PTHR40459">
    <property type="entry name" value="CONSERVED HYPOTHETICAL ALANINE AND LEUCINE RICH PROTEIN"/>
    <property type="match status" value="1"/>
</dbReference>
<organism evidence="2 3">
    <name type="scientific">Microbacterium murale</name>
    <dbReference type="NCBI Taxonomy" id="1081040"/>
    <lineage>
        <taxon>Bacteria</taxon>
        <taxon>Bacillati</taxon>
        <taxon>Actinomycetota</taxon>
        <taxon>Actinomycetes</taxon>
        <taxon>Micrococcales</taxon>
        <taxon>Microbacteriaceae</taxon>
        <taxon>Microbacterium</taxon>
    </lineage>
</organism>
<dbReference type="InterPro" id="IPR018931">
    <property type="entry name" value="DUF2520"/>
</dbReference>
<comment type="caution">
    <text evidence="2">The sequence shown here is derived from an EMBL/GenBank/DDBJ whole genome shotgun (WGS) entry which is preliminary data.</text>
</comment>
<keyword evidence="3" id="KW-1185">Reference proteome</keyword>
<dbReference type="SUPFAM" id="SSF51735">
    <property type="entry name" value="NAD(P)-binding Rossmann-fold domains"/>
    <property type="match status" value="1"/>
</dbReference>
<feature type="domain" description="DUF2520" evidence="1">
    <location>
        <begin position="118"/>
        <end position="244"/>
    </location>
</feature>
<dbReference type="InterPro" id="IPR008927">
    <property type="entry name" value="6-PGluconate_DH-like_C_sf"/>
</dbReference>
<sequence length="255" mass="26002">MNSPSRSLPSSGLPAATSVAIIGAGRVGGVLAAALRQAGLTVHGPFGRGETIPMVEVALLCVPDSAIADASAAVRDRVRYVGHVSGATPLDDVDFSIHPLQTFTGSESPDIFLGIGAAVAGRTPADTYLAEQLARALGARPFEIDAAHRAGYHAAASFASNFVLTVLDAAEQLAASAGIPDDEARDLLAPLIRRTVDNWQSMGATASLTGPIARGDEVTIARQRAAVDEADPALTSLFDALATATRAVAGQKAAV</sequence>
<dbReference type="EMBL" id="JAUSXK010000001">
    <property type="protein sequence ID" value="MDQ0643785.1"/>
    <property type="molecule type" value="Genomic_DNA"/>
</dbReference>
<dbReference type="Pfam" id="PF10728">
    <property type="entry name" value="DUF2520"/>
    <property type="match status" value="1"/>
</dbReference>
<dbReference type="RefSeq" id="WP_307360869.1">
    <property type="nucleotide sequence ID" value="NZ_JAUSXK010000001.1"/>
</dbReference>
<dbReference type="PANTHER" id="PTHR40459:SF1">
    <property type="entry name" value="CONSERVED HYPOTHETICAL ALANINE AND LEUCINE RICH PROTEIN"/>
    <property type="match status" value="1"/>
</dbReference>
<gene>
    <name evidence="2" type="ORF">QFZ46_001945</name>
</gene>
<dbReference type="InterPro" id="IPR037108">
    <property type="entry name" value="TM1727-like_C_sf"/>
</dbReference>